<dbReference type="InterPro" id="IPR013783">
    <property type="entry name" value="Ig-like_fold"/>
</dbReference>
<accession>A0ABD2FWL1</accession>
<evidence type="ECO:0000313" key="4">
    <source>
        <dbReference type="Proteomes" id="UP001619887"/>
    </source>
</evidence>
<evidence type="ECO:0000256" key="1">
    <source>
        <dbReference type="SAM" id="MobiDB-lite"/>
    </source>
</evidence>
<sequence length="367" mass="40783">MVGFFRRERVCCGARAGAGPSLSQFGRQKADPKSDSYRRKRAYKRVECIWKKHFTGSRQHRRRLEMAAQMAALRTFLVMFHLLLVGGLAVDTILGDRVQFPETEQCSERGATLQHTLTGGISQTVARLEDVWKPAAGYKDRMSPNESVVLNRSNINDQGLYGLTCGSEEKLIHLNVITSSEKSVPEGQAAAFIFHDCTAGERGRYRVEKNTQLVFELDLSSGSISQGSGFENRTSVAPHWRTDGDLTLTLQGVKPEDRGDYFLYVLKDRKRGHLQAVRMRVSPALNTPEERNPEQITCTPQPPCKKTPWFTIAIIAALVLVALGVVCRQRICRSNVSSGGGRSPTEEESQPITDPRVPEENGHASLA</sequence>
<reference evidence="3 4" key="1">
    <citation type="journal article" date="2022" name="G3 (Bethesda)">
        <title>Evaluating Illumina-, Nanopore-, and PacBio-based genome assembly strategies with the bald notothen, Trematomus borchgrevinki.</title>
        <authorList>
            <person name="Rayamajhi N."/>
            <person name="Cheng C.C."/>
            <person name="Catchen J.M."/>
        </authorList>
    </citation>
    <scope>NUCLEOTIDE SEQUENCE [LARGE SCALE GENOMIC DNA]</scope>
    <source>
        <strain evidence="3">AGRC-2024</strain>
    </source>
</reference>
<organism evidence="3 4">
    <name type="scientific">Pagothenia borchgrevinki</name>
    <name type="common">Bald rockcod</name>
    <name type="synonym">Trematomus borchgrevinki</name>
    <dbReference type="NCBI Taxonomy" id="8213"/>
    <lineage>
        <taxon>Eukaryota</taxon>
        <taxon>Metazoa</taxon>
        <taxon>Chordata</taxon>
        <taxon>Craniata</taxon>
        <taxon>Vertebrata</taxon>
        <taxon>Euteleostomi</taxon>
        <taxon>Actinopterygii</taxon>
        <taxon>Neopterygii</taxon>
        <taxon>Teleostei</taxon>
        <taxon>Neoteleostei</taxon>
        <taxon>Acanthomorphata</taxon>
        <taxon>Eupercaria</taxon>
        <taxon>Perciformes</taxon>
        <taxon>Notothenioidei</taxon>
        <taxon>Nototheniidae</taxon>
        <taxon>Pagothenia</taxon>
    </lineage>
</organism>
<proteinExistence type="predicted"/>
<evidence type="ECO:0000256" key="2">
    <source>
        <dbReference type="SAM" id="Phobius"/>
    </source>
</evidence>
<feature type="compositionally biased region" description="Basic and acidic residues" evidence="1">
    <location>
        <begin position="356"/>
        <end position="367"/>
    </location>
</feature>
<dbReference type="EMBL" id="JBIYXZ010002085">
    <property type="protein sequence ID" value="KAL3046141.1"/>
    <property type="molecule type" value="Genomic_DNA"/>
</dbReference>
<feature type="transmembrane region" description="Helical" evidence="2">
    <location>
        <begin position="71"/>
        <end position="90"/>
    </location>
</feature>
<feature type="region of interest" description="Disordered" evidence="1">
    <location>
        <begin position="335"/>
        <end position="367"/>
    </location>
</feature>
<dbReference type="Proteomes" id="UP001619887">
    <property type="component" value="Unassembled WGS sequence"/>
</dbReference>
<keyword evidence="2" id="KW-1133">Transmembrane helix</keyword>
<gene>
    <name evidence="3" type="ORF">OYC64_004199</name>
</gene>
<protein>
    <submittedName>
        <fullName evidence="3">Uncharacterized protein</fullName>
    </submittedName>
</protein>
<reference evidence="3 4" key="2">
    <citation type="journal article" date="2024" name="G3 (Bethesda)">
        <title>The genome of the cryopelagic Antarctic bald notothen, Trematomus borchgrevinki.</title>
        <authorList>
            <person name="Rayamajhi N."/>
            <person name="Rivera-Colon A.G."/>
            <person name="Minhas B.F."/>
            <person name="Cheng C.C."/>
            <person name="Catchen J.M."/>
        </authorList>
    </citation>
    <scope>NUCLEOTIDE SEQUENCE [LARGE SCALE GENOMIC DNA]</scope>
    <source>
        <strain evidence="3">AGRC-2024</strain>
    </source>
</reference>
<keyword evidence="4" id="KW-1185">Reference proteome</keyword>
<comment type="caution">
    <text evidence="3">The sequence shown here is derived from an EMBL/GenBank/DDBJ whole genome shotgun (WGS) entry which is preliminary data.</text>
</comment>
<dbReference type="AlphaFoldDB" id="A0ABD2FWL1"/>
<keyword evidence="2" id="KW-0812">Transmembrane</keyword>
<keyword evidence="2" id="KW-0472">Membrane</keyword>
<name>A0ABD2FWL1_PAGBO</name>
<dbReference type="Gene3D" id="2.60.40.10">
    <property type="entry name" value="Immunoglobulins"/>
    <property type="match status" value="1"/>
</dbReference>
<evidence type="ECO:0000313" key="3">
    <source>
        <dbReference type="EMBL" id="KAL3046141.1"/>
    </source>
</evidence>
<feature type="transmembrane region" description="Helical" evidence="2">
    <location>
        <begin position="308"/>
        <end position="327"/>
    </location>
</feature>